<dbReference type="EMBL" id="CP014243">
    <property type="protein sequence ID" value="AMD19945.1"/>
    <property type="molecule type" value="Genomic_DNA"/>
</dbReference>
<organism evidence="1 2">
    <name type="scientific">Eremothecium sinecaudum</name>
    <dbReference type="NCBI Taxonomy" id="45286"/>
    <lineage>
        <taxon>Eukaryota</taxon>
        <taxon>Fungi</taxon>
        <taxon>Dikarya</taxon>
        <taxon>Ascomycota</taxon>
        <taxon>Saccharomycotina</taxon>
        <taxon>Saccharomycetes</taxon>
        <taxon>Saccharomycetales</taxon>
        <taxon>Saccharomycetaceae</taxon>
        <taxon>Eremothecium</taxon>
    </lineage>
</organism>
<gene>
    <name evidence="1" type="ORF">AW171_hschr31810</name>
</gene>
<evidence type="ECO:0000313" key="2">
    <source>
        <dbReference type="Proteomes" id="UP000243052"/>
    </source>
</evidence>
<name>A0A0X8HR70_9SACH</name>
<sequence length="103" mass="12295">MELEQEINKVLKSRTPTKVADIQLEIETNQAHINHVQLKKLREIHDEMFQEQCYLPAKRLYEKYNEKLLPYSGLQSWAERIDRDIRVIEATIEMVNEGRRNAD</sequence>
<dbReference type="GeneID" id="28723173"/>
<dbReference type="OrthoDB" id="20018at2759"/>
<keyword evidence="2" id="KW-1185">Reference proteome</keyword>
<proteinExistence type="predicted"/>
<dbReference type="STRING" id="45286.A0A0X8HR70"/>
<reference evidence="1 2" key="1">
    <citation type="submission" date="2016-01" db="EMBL/GenBank/DDBJ databases">
        <title>Genome sequence of the yeast Holleya sinecauda.</title>
        <authorList>
            <person name="Dietrich F.S."/>
        </authorList>
    </citation>
    <scope>NUCLEOTIDE SEQUENCE [LARGE SCALE GENOMIC DNA]</scope>
    <source>
        <strain evidence="1 2">ATCC 58844</strain>
    </source>
</reference>
<dbReference type="RefSeq" id="XP_017986941.1">
    <property type="nucleotide sequence ID" value="XM_018131171.1"/>
</dbReference>
<accession>A0A0X8HR70</accession>
<evidence type="ECO:0000313" key="1">
    <source>
        <dbReference type="EMBL" id="AMD19945.1"/>
    </source>
</evidence>
<dbReference type="Proteomes" id="UP000243052">
    <property type="component" value="Chromosome iii"/>
</dbReference>
<protein>
    <submittedName>
        <fullName evidence="1">HCL206Cp</fullName>
    </submittedName>
</protein>
<dbReference type="AlphaFoldDB" id="A0A0X8HR70"/>